<accession>A0A6I3NBZ2</accession>
<dbReference type="Gene3D" id="3.20.20.70">
    <property type="entry name" value="Aldolase class I"/>
    <property type="match status" value="1"/>
</dbReference>
<dbReference type="EMBL" id="WMQV01000013">
    <property type="protein sequence ID" value="MTL94303.1"/>
    <property type="molecule type" value="Genomic_DNA"/>
</dbReference>
<dbReference type="RefSeq" id="WP_129821374.1">
    <property type="nucleotide sequence ID" value="NZ_CAUWFM010000010.1"/>
</dbReference>
<dbReference type="SUPFAM" id="SSF102114">
    <property type="entry name" value="Radical SAM enzymes"/>
    <property type="match status" value="1"/>
</dbReference>
<dbReference type="CDD" id="cd01335">
    <property type="entry name" value="Radical_SAM"/>
    <property type="match status" value="1"/>
</dbReference>
<dbReference type="Pfam" id="PF04055">
    <property type="entry name" value="Radical_SAM"/>
    <property type="match status" value="1"/>
</dbReference>
<sequence length="370" mass="42757">MLNFLNNMNLLPTNFIVANIVEVLKEDPENGVDKLYEMSQNFITDPQIQQTVKEIKSYYDSHPSIKRYIKNMVYNTHKNVLNHFLQNIAVKEAWEGINKREQASQKYQVQIPYALMLDIGMDCQLNCKDCYYPHDHSFSMPLSEIDRLVFEAKEIGIHLIILSGGDPVLNDGLLKLYEKYSDVEFIVFTNGTSMNTERCQRLVNLGNVLPMIVLEGEANEMKEQVNPGLYHQIFETFDLLKSQGLLFGVVTPLKATNLEKVVSDRFILPLIKHGSRLQLYVSTHQPKSGEELTPKMNQWLERQLNDMRRMRPYMAVHLQSYSPFIGRCVIGPLAYNTMLESMNQVVEIPQFNTKMINGARLVQVLKQYQI</sequence>
<dbReference type="AlphaFoldDB" id="A0A6I3NBZ2"/>
<dbReference type="PANTHER" id="PTHR43524">
    <property type="entry name" value="RADICAL SAM SUPERFAMILY PROTEIN"/>
    <property type="match status" value="1"/>
</dbReference>
<comment type="caution">
    <text evidence="1">The sequence shown here is derived from an EMBL/GenBank/DDBJ whole genome shotgun (WGS) entry which is preliminary data.</text>
</comment>
<dbReference type="SFLD" id="SFLDG01067">
    <property type="entry name" value="SPASM/twitch_domain_containing"/>
    <property type="match status" value="1"/>
</dbReference>
<reference evidence="1" key="1">
    <citation type="journal article" date="2019" name="Nat. Med.">
        <title>A library of human gut bacterial isolates paired with longitudinal multiomics data enables mechanistic microbiome research.</title>
        <authorList>
            <person name="Poyet M."/>
            <person name="Groussin M."/>
            <person name="Gibbons S.M."/>
            <person name="Avila-Pacheco J."/>
            <person name="Jiang X."/>
            <person name="Kearney S.M."/>
            <person name="Perrotta A.R."/>
            <person name="Berdy B."/>
            <person name="Zhao S."/>
            <person name="Lieberman T.D."/>
            <person name="Swanson P.K."/>
            <person name="Smith M."/>
            <person name="Roesemann S."/>
            <person name="Alexander J.E."/>
            <person name="Rich S.A."/>
            <person name="Livny J."/>
            <person name="Vlamakis H."/>
            <person name="Clish C."/>
            <person name="Bullock K."/>
            <person name="Deik A."/>
            <person name="Scott J."/>
            <person name="Pierce K.A."/>
            <person name="Xavier R.J."/>
            <person name="Alm E.J."/>
        </authorList>
    </citation>
    <scope>NUCLEOTIDE SEQUENCE</scope>
    <source>
        <strain evidence="1">BIOML-A179</strain>
    </source>
</reference>
<dbReference type="GeneID" id="60059642"/>
<dbReference type="InterPro" id="IPR058240">
    <property type="entry name" value="rSAM_sf"/>
</dbReference>
<dbReference type="GO" id="GO:0003824">
    <property type="term" value="F:catalytic activity"/>
    <property type="evidence" value="ECO:0007669"/>
    <property type="project" value="InterPro"/>
</dbReference>
<protein>
    <submittedName>
        <fullName evidence="1">Radical SAM protein</fullName>
    </submittedName>
</protein>
<dbReference type="InterPro" id="IPR013785">
    <property type="entry name" value="Aldolase_TIM"/>
</dbReference>
<proteinExistence type="predicted"/>
<name>A0A6I3NBZ2_9FIRM</name>
<gene>
    <name evidence="1" type="ORF">GMA64_07165</name>
</gene>
<dbReference type="InterPro" id="IPR007197">
    <property type="entry name" value="rSAM"/>
</dbReference>
<organism evidence="1">
    <name type="scientific">Turicibacter sanguinis</name>
    <dbReference type="NCBI Taxonomy" id="154288"/>
    <lineage>
        <taxon>Bacteria</taxon>
        <taxon>Bacillati</taxon>
        <taxon>Bacillota</taxon>
        <taxon>Erysipelotrichia</taxon>
        <taxon>Erysipelotrichales</taxon>
        <taxon>Turicibacteraceae</taxon>
        <taxon>Turicibacter</taxon>
    </lineage>
</organism>
<dbReference type="SFLD" id="SFLDS00029">
    <property type="entry name" value="Radical_SAM"/>
    <property type="match status" value="1"/>
</dbReference>
<dbReference type="PROSITE" id="PS51918">
    <property type="entry name" value="RADICAL_SAM"/>
    <property type="match status" value="1"/>
</dbReference>
<evidence type="ECO:0000313" key="1">
    <source>
        <dbReference type="EMBL" id="MTL94303.1"/>
    </source>
</evidence>
<dbReference type="PANTHER" id="PTHR43524:SF1">
    <property type="entry name" value="RADICAL SAM SUPERFAMILY PROTEIN"/>
    <property type="match status" value="1"/>
</dbReference>
<dbReference type="GO" id="GO:0051536">
    <property type="term" value="F:iron-sulfur cluster binding"/>
    <property type="evidence" value="ECO:0007669"/>
    <property type="project" value="InterPro"/>
</dbReference>